<sequence length="238" mass="28478">MSEQIYFGKHPNQELQNLFLEKPYQGQYYEDADFIFLGQDANFGYNIHNEVIFEELKEYLRDGVLYWKKYKKHHPFISNNYSDAGDTYHGRFTKLKLDSSYAERVSFLEIINVPTFNITPPNYKDKVLKNEFNKKLQKQNKQTRNELIEKEHIKKIENLIFENKTNKPKTIFIYNECILLLQKHSSIFKTNIVNVSLNNTENGIITLYEKNNIKLVKINYLMYVSNFTFECLKKLYFS</sequence>
<dbReference type="Proteomes" id="UP001225761">
    <property type="component" value="Unassembled WGS sequence"/>
</dbReference>
<name>A0ABT6YWR5_9BACT</name>
<dbReference type="EMBL" id="JASHIE010000001">
    <property type="protein sequence ID" value="MDI9873190.1"/>
    <property type="molecule type" value="Genomic_DNA"/>
</dbReference>
<gene>
    <name evidence="1" type="ORF">QM481_01535</name>
</gene>
<organism evidence="1 2">
    <name type="scientific">Flectobacillus rivi</name>
    <dbReference type="NCBI Taxonomy" id="2984209"/>
    <lineage>
        <taxon>Bacteria</taxon>
        <taxon>Pseudomonadati</taxon>
        <taxon>Bacteroidota</taxon>
        <taxon>Cytophagia</taxon>
        <taxon>Cytophagales</taxon>
        <taxon>Flectobacillaceae</taxon>
        <taxon>Flectobacillus</taxon>
    </lineage>
</organism>
<reference evidence="1 2" key="1">
    <citation type="submission" date="2023-05" db="EMBL/GenBank/DDBJ databases">
        <title>Novel species of genus Flectobacillus isolated from stream in China.</title>
        <authorList>
            <person name="Lu H."/>
        </authorList>
    </citation>
    <scope>NUCLEOTIDE SEQUENCE [LARGE SCALE GENOMIC DNA]</scope>
    <source>
        <strain evidence="1 2">LFS242W</strain>
    </source>
</reference>
<evidence type="ECO:0000313" key="1">
    <source>
        <dbReference type="EMBL" id="MDI9873190.1"/>
    </source>
</evidence>
<protein>
    <submittedName>
        <fullName evidence="1">Uncharacterized protein</fullName>
    </submittedName>
</protein>
<keyword evidence="2" id="KW-1185">Reference proteome</keyword>
<dbReference type="RefSeq" id="WP_283380386.1">
    <property type="nucleotide sequence ID" value="NZ_JASHIE010000001.1"/>
</dbReference>
<accession>A0ABT6YWR5</accession>
<comment type="caution">
    <text evidence="1">The sequence shown here is derived from an EMBL/GenBank/DDBJ whole genome shotgun (WGS) entry which is preliminary data.</text>
</comment>
<proteinExistence type="predicted"/>
<evidence type="ECO:0000313" key="2">
    <source>
        <dbReference type="Proteomes" id="UP001225761"/>
    </source>
</evidence>